<keyword evidence="2" id="KW-1185">Reference proteome</keyword>
<comment type="caution">
    <text evidence="1">The sequence shown here is derived from an EMBL/GenBank/DDBJ whole genome shotgun (WGS) entry which is preliminary data.</text>
</comment>
<name>A0A839EER6_9HYPH</name>
<organism evidence="1 2">
    <name type="scientific">Phyllobacterium myrsinacearum</name>
    <dbReference type="NCBI Taxonomy" id="28101"/>
    <lineage>
        <taxon>Bacteria</taxon>
        <taxon>Pseudomonadati</taxon>
        <taxon>Pseudomonadota</taxon>
        <taxon>Alphaproteobacteria</taxon>
        <taxon>Hyphomicrobiales</taxon>
        <taxon>Phyllobacteriaceae</taxon>
        <taxon>Phyllobacterium</taxon>
    </lineage>
</organism>
<evidence type="ECO:0000313" key="1">
    <source>
        <dbReference type="EMBL" id="MBA8877239.1"/>
    </source>
</evidence>
<evidence type="ECO:0000313" key="2">
    <source>
        <dbReference type="Proteomes" id="UP000549052"/>
    </source>
</evidence>
<reference evidence="1 2" key="1">
    <citation type="submission" date="2020-07" db="EMBL/GenBank/DDBJ databases">
        <title>Genomic Encyclopedia of Type Strains, Phase IV (KMG-V): Genome sequencing to study the core and pangenomes of soil and plant-associated prokaryotes.</title>
        <authorList>
            <person name="Whitman W."/>
        </authorList>
    </citation>
    <scope>NUCLEOTIDE SEQUENCE [LARGE SCALE GENOMIC DNA]</scope>
    <source>
        <strain evidence="1 2">AN3</strain>
    </source>
</reference>
<accession>A0A839EER6</accession>
<dbReference type="AlphaFoldDB" id="A0A839EER6"/>
<dbReference type="Proteomes" id="UP000549052">
    <property type="component" value="Unassembled WGS sequence"/>
</dbReference>
<protein>
    <submittedName>
        <fullName evidence="1">Uncharacterized protein</fullName>
    </submittedName>
</protein>
<dbReference type="EMBL" id="JACGXN010000001">
    <property type="protein sequence ID" value="MBA8877239.1"/>
    <property type="molecule type" value="Genomic_DNA"/>
</dbReference>
<proteinExistence type="predicted"/>
<gene>
    <name evidence="1" type="ORF">FHW16_000921</name>
</gene>
<sequence length="72" mass="8021">MREGVGCRELHFPIMSFLNLSKTMLIAKVAEPSSLQSSLSLMVSLSNHAQSKCQSFKIRCNSYQLLLGIKSM</sequence>